<comment type="subcellular location">
    <subcellularLocation>
        <location evidence="1">Membrane</location>
        <topology evidence="1">Single-pass type I membrane protein</topology>
    </subcellularLocation>
</comment>
<dbReference type="PROSITE" id="PS50835">
    <property type="entry name" value="IG_LIKE"/>
    <property type="match status" value="1"/>
</dbReference>
<dbReference type="GO" id="GO:0005886">
    <property type="term" value="C:plasma membrane"/>
    <property type="evidence" value="ECO:0007669"/>
    <property type="project" value="TreeGrafter"/>
</dbReference>
<dbReference type="Pfam" id="PF08205">
    <property type="entry name" value="C2-set_2"/>
    <property type="match status" value="1"/>
</dbReference>
<dbReference type="PANTHER" id="PTHR11640">
    <property type="entry name" value="NEPHRIN"/>
    <property type="match status" value="1"/>
</dbReference>
<dbReference type="PANTHER" id="PTHR11640:SF31">
    <property type="entry name" value="IRREGULAR CHIASM C-ROUGHEST PROTEIN-RELATED"/>
    <property type="match status" value="1"/>
</dbReference>
<dbReference type="GO" id="GO:0098609">
    <property type="term" value="P:cell-cell adhesion"/>
    <property type="evidence" value="ECO:0007669"/>
    <property type="project" value="TreeGrafter"/>
</dbReference>
<keyword evidence="7" id="KW-1133">Transmembrane helix</keyword>
<dbReference type="GO" id="GO:0005911">
    <property type="term" value="C:cell-cell junction"/>
    <property type="evidence" value="ECO:0007669"/>
    <property type="project" value="TreeGrafter"/>
</dbReference>
<evidence type="ECO:0000256" key="5">
    <source>
        <dbReference type="ARBA" id="ARBA00023319"/>
    </source>
</evidence>
<feature type="domain" description="Ig-like" evidence="9">
    <location>
        <begin position="123"/>
        <end position="216"/>
    </location>
</feature>
<evidence type="ECO:0000259" key="9">
    <source>
        <dbReference type="PROSITE" id="PS50835"/>
    </source>
</evidence>
<evidence type="ECO:0000256" key="6">
    <source>
        <dbReference type="SAM" id="MobiDB-lite"/>
    </source>
</evidence>
<dbReference type="InterPro" id="IPR013783">
    <property type="entry name" value="Ig-like_fold"/>
</dbReference>
<keyword evidence="2 7" id="KW-0472">Membrane</keyword>
<evidence type="ECO:0000256" key="7">
    <source>
        <dbReference type="SAM" id="Phobius"/>
    </source>
</evidence>
<sequence>MAALPAFFGLLMVAVVTAQNVEITPLKAVRRVGDELIVLCKVPYRIDSCRMTVGPTSYRLIPNNQGDVVYHGQGLEVGECGAQIKHIKEEWNGNISCVLPPKTGSIEVTGTMQLLVARAPGDPQLISPPQSSFKEGDIFMAQCIVPNGRPAAKITWFLDDEQVLAGTHQPIVTSEPGSDLQTIRQNVSRALTADDSGKRLVCRAEHESLDKPKEASRQLLVNYPPKRLDDSSSITIFGLKIAEEGRLNVTVRANPRPHAEWTIGDVKLTAPQKNEDASIEALEPVHLGGGYYNVTLVLARVAKEDVDRTYYLTVANDLGREDFSVRLSTMDEPAGVELETGAIVGIVIAVIFLIIAIFLVVFAKATDRWCFAERNGVRDHTKSSGESDTESAVGGRERSRLSALGARMRAALPRARDRVQATEPTTDTDDKILAEEKKGVVYAELQLGEQTAEKPPPPSTEYAEIVYTDKNQQETKE</sequence>
<protein>
    <submittedName>
        <fullName evidence="10">Fasciclin-3 isoform X2</fullName>
    </submittedName>
</protein>
<dbReference type="InterPro" id="IPR051275">
    <property type="entry name" value="Cell_adhesion_signaling"/>
</dbReference>
<accession>A0AAJ6ZP83</accession>
<dbReference type="SUPFAM" id="SSF48726">
    <property type="entry name" value="Immunoglobulin"/>
    <property type="match status" value="1"/>
</dbReference>
<name>A0AAJ6ZP83_PAPXU</name>
<keyword evidence="8" id="KW-0732">Signal</keyword>
<feature type="region of interest" description="Disordered" evidence="6">
    <location>
        <begin position="412"/>
        <end position="433"/>
    </location>
</feature>
<dbReference type="RefSeq" id="XP_013176671.1">
    <property type="nucleotide sequence ID" value="XM_013321217.1"/>
</dbReference>
<dbReference type="Gene3D" id="2.60.40.10">
    <property type="entry name" value="Immunoglobulins"/>
    <property type="match status" value="2"/>
</dbReference>
<keyword evidence="7" id="KW-0812">Transmembrane</keyword>
<dbReference type="AlphaFoldDB" id="A0AAJ6ZP83"/>
<organism evidence="10">
    <name type="scientific">Papilio xuthus</name>
    <name type="common">Asian swallowtail butterfly</name>
    <dbReference type="NCBI Taxonomy" id="66420"/>
    <lineage>
        <taxon>Eukaryota</taxon>
        <taxon>Metazoa</taxon>
        <taxon>Ecdysozoa</taxon>
        <taxon>Arthropoda</taxon>
        <taxon>Hexapoda</taxon>
        <taxon>Insecta</taxon>
        <taxon>Pterygota</taxon>
        <taxon>Neoptera</taxon>
        <taxon>Endopterygota</taxon>
        <taxon>Lepidoptera</taxon>
        <taxon>Glossata</taxon>
        <taxon>Ditrysia</taxon>
        <taxon>Papilionoidea</taxon>
        <taxon>Papilionidae</taxon>
        <taxon>Papilioninae</taxon>
        <taxon>Papilio</taxon>
    </lineage>
</organism>
<dbReference type="InterPro" id="IPR013162">
    <property type="entry name" value="CD80_C2-set"/>
</dbReference>
<dbReference type="GO" id="GO:0050839">
    <property type="term" value="F:cell adhesion molecule binding"/>
    <property type="evidence" value="ECO:0007669"/>
    <property type="project" value="TreeGrafter"/>
</dbReference>
<reference evidence="10" key="1">
    <citation type="submission" date="2025-08" db="UniProtKB">
        <authorList>
            <consortium name="RefSeq"/>
        </authorList>
    </citation>
    <scope>IDENTIFICATION</scope>
</reference>
<dbReference type="InterPro" id="IPR036179">
    <property type="entry name" value="Ig-like_dom_sf"/>
</dbReference>
<feature type="transmembrane region" description="Helical" evidence="7">
    <location>
        <begin position="342"/>
        <end position="363"/>
    </location>
</feature>
<evidence type="ECO:0000256" key="1">
    <source>
        <dbReference type="ARBA" id="ARBA00004479"/>
    </source>
</evidence>
<evidence type="ECO:0000256" key="3">
    <source>
        <dbReference type="ARBA" id="ARBA00023157"/>
    </source>
</evidence>
<dbReference type="GeneID" id="106124497"/>
<keyword evidence="3" id="KW-1015">Disulfide bond</keyword>
<dbReference type="Proteomes" id="UP000694872">
    <property type="component" value="Unplaced"/>
</dbReference>
<evidence type="ECO:0000313" key="10">
    <source>
        <dbReference type="RefSeq" id="XP_013176671.1"/>
    </source>
</evidence>
<gene>
    <name evidence="10" type="primary">LOC106124497</name>
</gene>
<feature type="region of interest" description="Disordered" evidence="6">
    <location>
        <begin position="446"/>
        <end position="477"/>
    </location>
</feature>
<feature type="chain" id="PRO_5042569926" evidence="8">
    <location>
        <begin position="19"/>
        <end position="477"/>
    </location>
</feature>
<evidence type="ECO:0000256" key="4">
    <source>
        <dbReference type="ARBA" id="ARBA00023180"/>
    </source>
</evidence>
<feature type="region of interest" description="Disordered" evidence="6">
    <location>
        <begin position="377"/>
        <end position="398"/>
    </location>
</feature>
<dbReference type="CTD" id="35097"/>
<feature type="signal peptide" evidence="8">
    <location>
        <begin position="1"/>
        <end position="18"/>
    </location>
</feature>
<keyword evidence="4" id="KW-0325">Glycoprotein</keyword>
<proteinExistence type="predicted"/>
<evidence type="ECO:0000256" key="2">
    <source>
        <dbReference type="ARBA" id="ARBA00023136"/>
    </source>
</evidence>
<keyword evidence="5" id="KW-0393">Immunoglobulin domain</keyword>
<dbReference type="InterPro" id="IPR007110">
    <property type="entry name" value="Ig-like_dom"/>
</dbReference>
<evidence type="ECO:0000256" key="8">
    <source>
        <dbReference type="SAM" id="SignalP"/>
    </source>
</evidence>